<dbReference type="PANTHER" id="PTHR10730">
    <property type="entry name" value="PROCOLLAGEN-LYSINE,2-OXOGLUTARATE 5-DIOXYGENASE/GLYCOSYLTRANSFERASE 25 FAMILY MEMBER"/>
    <property type="match status" value="1"/>
</dbReference>
<evidence type="ECO:0000313" key="6">
    <source>
        <dbReference type="Proteomes" id="UP001465668"/>
    </source>
</evidence>
<proteinExistence type="inferred from homology"/>
<evidence type="ECO:0000256" key="2">
    <source>
        <dbReference type="ARBA" id="ARBA00022676"/>
    </source>
</evidence>
<keyword evidence="3" id="KW-0808">Transferase</keyword>
<dbReference type="PANTHER" id="PTHR10730:SF53">
    <property type="entry name" value="GLYCOSYLTRANSFERASE 25 FAMILY MEMBER"/>
    <property type="match status" value="1"/>
</dbReference>
<feature type="transmembrane region" description="Helical" evidence="4">
    <location>
        <begin position="6"/>
        <end position="25"/>
    </location>
</feature>
<reference evidence="5 6" key="1">
    <citation type="submission" date="2024-02" db="EMBL/GenBank/DDBJ databases">
        <title>First draft genome assembly of two strains of Seiridium cardinale.</title>
        <authorList>
            <person name="Emiliani G."/>
            <person name="Scali E."/>
        </authorList>
    </citation>
    <scope>NUCLEOTIDE SEQUENCE [LARGE SCALE GENOMIC DNA]</scope>
    <source>
        <strain evidence="5 6">BM-138-000479</strain>
    </source>
</reference>
<comment type="caution">
    <text evidence="5">The sequence shown here is derived from an EMBL/GenBank/DDBJ whole genome shotgun (WGS) entry which is preliminary data.</text>
</comment>
<dbReference type="CDD" id="cd06532">
    <property type="entry name" value="Glyco_transf_25"/>
    <property type="match status" value="1"/>
</dbReference>
<accession>A0ABR2Y4U0</accession>
<gene>
    <name evidence="5" type="ORF">SCAR479_02119</name>
</gene>
<dbReference type="InterPro" id="IPR002654">
    <property type="entry name" value="Glyco_trans_25"/>
</dbReference>
<evidence type="ECO:0000256" key="1">
    <source>
        <dbReference type="ARBA" id="ARBA00006721"/>
    </source>
</evidence>
<keyword evidence="2" id="KW-0328">Glycosyltransferase</keyword>
<keyword evidence="4" id="KW-1133">Transmembrane helix</keyword>
<keyword evidence="4" id="KW-0812">Transmembrane</keyword>
<keyword evidence="4" id="KW-0472">Membrane</keyword>
<protein>
    <recommendedName>
        <fullName evidence="7">Glycosyltransferase family 25 protein</fullName>
    </recommendedName>
</protein>
<evidence type="ECO:0000256" key="4">
    <source>
        <dbReference type="SAM" id="Phobius"/>
    </source>
</evidence>
<name>A0ABR2Y4U0_9PEZI</name>
<comment type="similarity">
    <text evidence="1">Belongs to the glycosyltransferase 25 family.</text>
</comment>
<dbReference type="InterPro" id="IPR050757">
    <property type="entry name" value="Collagen_mod_GT25"/>
</dbReference>
<dbReference type="EMBL" id="JARVKM010000005">
    <property type="protein sequence ID" value="KAK9780933.1"/>
    <property type="molecule type" value="Genomic_DNA"/>
</dbReference>
<evidence type="ECO:0000313" key="5">
    <source>
        <dbReference type="EMBL" id="KAK9780933.1"/>
    </source>
</evidence>
<evidence type="ECO:0008006" key="7">
    <source>
        <dbReference type="Google" id="ProtNLM"/>
    </source>
</evidence>
<keyword evidence="6" id="KW-1185">Reference proteome</keyword>
<evidence type="ECO:0000256" key="3">
    <source>
        <dbReference type="ARBA" id="ARBA00022679"/>
    </source>
</evidence>
<dbReference type="Proteomes" id="UP001465668">
    <property type="component" value="Unassembled WGS sequence"/>
</dbReference>
<sequence length="371" mass="41395">MGRLTSINVAYIGIALILSLGALIYTHRQWQASTDLARPLPSNSWAAAAERHKNSDVFNKTLGFEKVFAIGLPDRSDKRDALTLMSALTGFHVSWIDGVNGSNIPDKALPIGWDRQTLRDSNLGSWRGHINAMQKIVQDRIGSALIIEDDMDWDANIQTQLYHFAAASKKLQVGWKQDEPATIGDSPYGQDWDMLWVGMCGSTLDEDLPEWLQIPSEQKDARKVIISDDPTVPPRNHIKGNMGFSWDTYPPQSRMVFIPGDNICSFAYALSYSGAQKALQYLGLEGQHKPFDNHLSDLCRLRANGMRCVSITPSLFVHHKPKGNTNGDSDINGPGKGTIREVGFTENILYSTRLNLRNLITGQELEKQWTD</sequence>
<organism evidence="5 6">
    <name type="scientific">Seiridium cardinale</name>
    <dbReference type="NCBI Taxonomy" id="138064"/>
    <lineage>
        <taxon>Eukaryota</taxon>
        <taxon>Fungi</taxon>
        <taxon>Dikarya</taxon>
        <taxon>Ascomycota</taxon>
        <taxon>Pezizomycotina</taxon>
        <taxon>Sordariomycetes</taxon>
        <taxon>Xylariomycetidae</taxon>
        <taxon>Amphisphaeriales</taxon>
        <taxon>Sporocadaceae</taxon>
        <taxon>Seiridium</taxon>
    </lineage>
</organism>